<gene>
    <name evidence="3" type="ORF">DMP10_11390</name>
</gene>
<dbReference type="Proteomes" id="UP000278327">
    <property type="component" value="Unassembled WGS sequence"/>
</dbReference>
<dbReference type="Pfam" id="PF09524">
    <property type="entry name" value="Phg_2220_C"/>
    <property type="match status" value="1"/>
</dbReference>
<dbReference type="AlphaFoldDB" id="A0A3N0ANW4"/>
<reference evidence="3 4" key="1">
    <citation type="journal article" date="2019" name="Microbiol. Resour. Announc.">
        <title>Draft Genome Sequences of Type Strains of Gordonibacter faecihominis, Paraeggerthella hongkongensis, Parvibacter caecicola,Slackia equolifaciens, Slackia faecicanis, and Slackia isoflavoniconvertens.</title>
        <authorList>
            <person name="Danylec N."/>
            <person name="Stoll D.A."/>
            <person name="Dotsch A."/>
            <person name="Huch M."/>
        </authorList>
    </citation>
    <scope>NUCLEOTIDE SEQUENCE [LARGE SCALE GENOMIC DNA]</scope>
    <source>
        <strain evidence="3 4">DSM 18785</strain>
    </source>
</reference>
<feature type="region of interest" description="Disordered" evidence="1">
    <location>
        <begin position="59"/>
        <end position="94"/>
    </location>
</feature>
<sequence>MGMVIHDDFWAACQAMPEKQRAPFLYALANYRFTKEEPKGSPPWLPTFIALKQRIDMGDEASERGRKMAQARWGKKQAQAPAKQDAEADAQRDAQAYAQADAQAYAQASNNSDAEDEVEIEVEIPPYIPPMLSSLQDAPFWLQCLGALNEFLGTTYTTMPEKCRHMLERCAGGYTVEQVRSMIAYKRDEWQGTKFSKRLTPNTLFSPDHFEQYMHEAKGEEKEAEAYAAYDQF</sequence>
<feature type="domain" description="Phage conserved hypothetical protein C-terminal" evidence="2">
    <location>
        <begin position="146"/>
        <end position="214"/>
    </location>
</feature>
<proteinExistence type="predicted"/>
<comment type="caution">
    <text evidence="3">The sequence shown here is derived from an EMBL/GenBank/DDBJ whole genome shotgun (WGS) entry which is preliminary data.</text>
</comment>
<accession>A0A3N0ANW4</accession>
<evidence type="ECO:0000256" key="1">
    <source>
        <dbReference type="SAM" id="MobiDB-lite"/>
    </source>
</evidence>
<evidence type="ECO:0000313" key="3">
    <source>
        <dbReference type="EMBL" id="RNL36065.1"/>
    </source>
</evidence>
<protein>
    <recommendedName>
        <fullName evidence="2">Phage conserved hypothetical protein C-terminal domain-containing protein</fullName>
    </recommendedName>
</protein>
<dbReference type="InterPro" id="IPR011741">
    <property type="entry name" value="Phg_2220_C"/>
</dbReference>
<evidence type="ECO:0000259" key="2">
    <source>
        <dbReference type="Pfam" id="PF09524"/>
    </source>
</evidence>
<organism evidence="3 4">
    <name type="scientific">Adlercreutzia equolifaciens subsp. celatus DSM 18785</name>
    <dbReference type="NCBI Taxonomy" id="1121021"/>
    <lineage>
        <taxon>Bacteria</taxon>
        <taxon>Bacillati</taxon>
        <taxon>Actinomycetota</taxon>
        <taxon>Coriobacteriia</taxon>
        <taxon>Eggerthellales</taxon>
        <taxon>Eggerthellaceae</taxon>
        <taxon>Adlercreutzia</taxon>
    </lineage>
</organism>
<dbReference type="EMBL" id="QICA01000025">
    <property type="protein sequence ID" value="RNL36065.1"/>
    <property type="molecule type" value="Genomic_DNA"/>
</dbReference>
<keyword evidence="4" id="KW-1185">Reference proteome</keyword>
<name>A0A3N0ANW4_9ACTN</name>
<evidence type="ECO:0000313" key="4">
    <source>
        <dbReference type="Proteomes" id="UP000278327"/>
    </source>
</evidence>